<feature type="compositionally biased region" description="Polar residues" evidence="1">
    <location>
        <begin position="256"/>
        <end position="277"/>
    </location>
</feature>
<protein>
    <submittedName>
        <fullName evidence="2">Uncharacterized protein</fullName>
    </submittedName>
</protein>
<comment type="caution">
    <text evidence="2">The sequence shown here is derived from an EMBL/GenBank/DDBJ whole genome shotgun (WGS) entry which is preliminary data.</text>
</comment>
<keyword evidence="3" id="KW-1185">Reference proteome</keyword>
<accession>A0A1Y2CQG1</accession>
<proteinExistence type="predicted"/>
<reference evidence="2 3" key="1">
    <citation type="submission" date="2016-07" db="EMBL/GenBank/DDBJ databases">
        <title>Pervasive Adenine N6-methylation of Active Genes in Fungi.</title>
        <authorList>
            <consortium name="DOE Joint Genome Institute"/>
            <person name="Mondo S.J."/>
            <person name="Dannebaum R.O."/>
            <person name="Kuo R.C."/>
            <person name="Labutti K."/>
            <person name="Haridas S."/>
            <person name="Kuo A."/>
            <person name="Salamov A."/>
            <person name="Ahrendt S.R."/>
            <person name="Lipzen A."/>
            <person name="Sullivan W."/>
            <person name="Andreopoulos W.B."/>
            <person name="Clum A."/>
            <person name="Lindquist E."/>
            <person name="Daum C."/>
            <person name="Ramamoorthy G.K."/>
            <person name="Gryganskyi A."/>
            <person name="Culley D."/>
            <person name="Magnuson J.K."/>
            <person name="James T.Y."/>
            <person name="O'Malley M.A."/>
            <person name="Stajich J.E."/>
            <person name="Spatafora J.W."/>
            <person name="Visel A."/>
            <person name="Grigoriev I.V."/>
        </authorList>
    </citation>
    <scope>NUCLEOTIDE SEQUENCE [LARGE SCALE GENOMIC DNA]</scope>
    <source>
        <strain evidence="2 3">JEL800</strain>
    </source>
</reference>
<evidence type="ECO:0000313" key="2">
    <source>
        <dbReference type="EMBL" id="ORY49197.1"/>
    </source>
</evidence>
<organism evidence="2 3">
    <name type="scientific">Rhizoclosmatium globosum</name>
    <dbReference type="NCBI Taxonomy" id="329046"/>
    <lineage>
        <taxon>Eukaryota</taxon>
        <taxon>Fungi</taxon>
        <taxon>Fungi incertae sedis</taxon>
        <taxon>Chytridiomycota</taxon>
        <taxon>Chytridiomycota incertae sedis</taxon>
        <taxon>Chytridiomycetes</taxon>
        <taxon>Chytridiales</taxon>
        <taxon>Chytriomycetaceae</taxon>
        <taxon>Rhizoclosmatium</taxon>
    </lineage>
</organism>
<evidence type="ECO:0000256" key="1">
    <source>
        <dbReference type="SAM" id="MobiDB-lite"/>
    </source>
</evidence>
<feature type="region of interest" description="Disordered" evidence="1">
    <location>
        <begin position="241"/>
        <end position="277"/>
    </location>
</feature>
<gene>
    <name evidence="2" type="ORF">BCR33DRAFT_847839</name>
</gene>
<dbReference type="EMBL" id="MCGO01000010">
    <property type="protein sequence ID" value="ORY49197.1"/>
    <property type="molecule type" value="Genomic_DNA"/>
</dbReference>
<evidence type="ECO:0000313" key="3">
    <source>
        <dbReference type="Proteomes" id="UP000193642"/>
    </source>
</evidence>
<sequence length="277" mass="30124">MSTSQDQDIDTLYNGDTSIWSSMSFNELNHAHPNWEIWVPPATNTPSATKALTEKLGVGREGFGNLEKCVVEPHEARGLAKALSESYSDLNQAEDDQTNLTFGFWLLPPLKAKFETKLFCCGDKCVGAGTSIMIPEHKVGYPAKKGSIVTVKKGEFYGVGILNTAVFDDHIKRGLPCCSSQLVLLRSEKVSSGKKLAYVAKSEKDLEQAIGNLSFPPVMPEKRFLGPGNFLARKSPLQKSAVSSASSHGSIDKRSTLLNQKRQTISKTGSQSSLGKQ</sequence>
<dbReference type="Proteomes" id="UP000193642">
    <property type="component" value="Unassembled WGS sequence"/>
</dbReference>
<dbReference type="AlphaFoldDB" id="A0A1Y2CQG1"/>
<dbReference type="OrthoDB" id="2106145at2759"/>
<name>A0A1Y2CQG1_9FUNG</name>